<reference evidence="4 5" key="1">
    <citation type="submission" date="2024-06" db="EMBL/GenBank/DDBJ databases">
        <title>Complete genome of Phlyctema vagabunda strain 19-DSS-EL-015.</title>
        <authorList>
            <person name="Fiorenzani C."/>
        </authorList>
    </citation>
    <scope>NUCLEOTIDE SEQUENCE [LARGE SCALE GENOMIC DNA]</scope>
    <source>
        <strain evidence="4 5">19-DSS-EL-015</strain>
    </source>
</reference>
<keyword evidence="2" id="KW-0408">Iron</keyword>
<dbReference type="SUPFAM" id="SSF51197">
    <property type="entry name" value="Clavaminate synthase-like"/>
    <property type="match status" value="1"/>
</dbReference>
<proteinExistence type="inferred from homology"/>
<organism evidence="4 5">
    <name type="scientific">Phlyctema vagabunda</name>
    <dbReference type="NCBI Taxonomy" id="108571"/>
    <lineage>
        <taxon>Eukaryota</taxon>
        <taxon>Fungi</taxon>
        <taxon>Dikarya</taxon>
        <taxon>Ascomycota</taxon>
        <taxon>Pezizomycotina</taxon>
        <taxon>Leotiomycetes</taxon>
        <taxon>Helotiales</taxon>
        <taxon>Dermateaceae</taxon>
        <taxon>Phlyctema</taxon>
    </lineage>
</organism>
<evidence type="ECO:0000313" key="5">
    <source>
        <dbReference type="Proteomes" id="UP001629113"/>
    </source>
</evidence>
<keyword evidence="2" id="KW-0560">Oxidoreductase</keyword>
<gene>
    <name evidence="4" type="ORF">PVAG01_04457</name>
</gene>
<dbReference type="InterPro" id="IPR044861">
    <property type="entry name" value="IPNS-like_FE2OG_OXY"/>
</dbReference>
<accession>A0ABR4PP95</accession>
<dbReference type="Gene3D" id="2.60.120.330">
    <property type="entry name" value="B-lactam Antibiotic, Isopenicillin N Synthase, Chain"/>
    <property type="match status" value="1"/>
</dbReference>
<dbReference type="EMBL" id="JBFCZG010000003">
    <property type="protein sequence ID" value="KAL3425176.1"/>
    <property type="molecule type" value="Genomic_DNA"/>
</dbReference>
<evidence type="ECO:0000256" key="1">
    <source>
        <dbReference type="ARBA" id="ARBA00008056"/>
    </source>
</evidence>
<name>A0ABR4PP95_9HELO</name>
<protein>
    <submittedName>
        <fullName evidence="4">2og-fe oxygenase family protein</fullName>
    </submittedName>
</protein>
<dbReference type="Pfam" id="PF03171">
    <property type="entry name" value="2OG-FeII_Oxy"/>
    <property type="match status" value="1"/>
</dbReference>
<comment type="similarity">
    <text evidence="1 2">Belongs to the iron/ascorbate-dependent oxidoreductase family.</text>
</comment>
<evidence type="ECO:0000313" key="4">
    <source>
        <dbReference type="EMBL" id="KAL3425176.1"/>
    </source>
</evidence>
<feature type="domain" description="Fe2OG dioxygenase" evidence="3">
    <location>
        <begin position="167"/>
        <end position="269"/>
    </location>
</feature>
<keyword evidence="5" id="KW-1185">Reference proteome</keyword>
<dbReference type="InterPro" id="IPR027443">
    <property type="entry name" value="IPNS-like_sf"/>
</dbReference>
<evidence type="ECO:0000259" key="3">
    <source>
        <dbReference type="PROSITE" id="PS51471"/>
    </source>
</evidence>
<dbReference type="InterPro" id="IPR050231">
    <property type="entry name" value="Iron_ascorbate_oxido_reductase"/>
</dbReference>
<comment type="caution">
    <text evidence="4">The sequence shown here is derived from an EMBL/GenBank/DDBJ whole genome shotgun (WGS) entry which is preliminary data.</text>
</comment>
<dbReference type="PANTHER" id="PTHR47990">
    <property type="entry name" value="2-OXOGLUTARATE (2OG) AND FE(II)-DEPENDENT OXYGENASE SUPERFAMILY PROTEIN-RELATED"/>
    <property type="match status" value="1"/>
</dbReference>
<sequence length="276" mass="30979">MSQFLVRNQTVGGQDVSIMTIPTISLAKLNKNDSHEIKELQNAASGIGFFYIDLFEDDIGEKILADMPEMYTASRNYFHQSNELKLKDVREDIKPSQDLGYKCSSCDETYEISWDAISTTRASGLPQVLQEYGDVIHRFSTLCHQVSLTMLTALSPPLLNNHRSTQPSNTGLKLISEPSLARLADVGDHTHTDGGTLTMLFYESLGLQSYHPIDDVWAFIPPWDGRVVINVADSLQRLSGETYHSPKHRITQVGDGAEERYYLSFFLRPEDALMDG</sequence>
<dbReference type="InterPro" id="IPR005123">
    <property type="entry name" value="Oxoglu/Fe-dep_dioxygenase_dom"/>
</dbReference>
<evidence type="ECO:0000256" key="2">
    <source>
        <dbReference type="RuleBase" id="RU003682"/>
    </source>
</evidence>
<dbReference type="PROSITE" id="PS51471">
    <property type="entry name" value="FE2OG_OXY"/>
    <property type="match status" value="1"/>
</dbReference>
<keyword evidence="2" id="KW-0479">Metal-binding</keyword>
<dbReference type="Proteomes" id="UP001629113">
    <property type="component" value="Unassembled WGS sequence"/>
</dbReference>